<name>A0ABX0JB99_9BACL</name>
<dbReference type="RefSeq" id="WP_166153995.1">
    <property type="nucleotide sequence ID" value="NZ_JAAOIW010000013.1"/>
</dbReference>
<evidence type="ECO:0000313" key="2">
    <source>
        <dbReference type="Proteomes" id="UP001165962"/>
    </source>
</evidence>
<comment type="caution">
    <text evidence="1">The sequence shown here is derived from an EMBL/GenBank/DDBJ whole genome shotgun (WGS) entry which is preliminary data.</text>
</comment>
<gene>
    <name evidence="1" type="ORF">G9U52_28130</name>
</gene>
<sequence length="56" mass="6502">MQLSTDPLFLYELFHDLFQVIHSPLFTSRMIPFAVDSATGTFALIEERYHGHPHNI</sequence>
<reference evidence="1" key="1">
    <citation type="submission" date="2020-03" db="EMBL/GenBank/DDBJ databases">
        <title>Draft sequencing of Paenibacilllus sp. S3N08.</title>
        <authorList>
            <person name="Kim D.-U."/>
        </authorList>
    </citation>
    <scope>NUCLEOTIDE SEQUENCE</scope>
    <source>
        <strain evidence="1">S3N08</strain>
    </source>
</reference>
<dbReference type="EMBL" id="JAAOIW010000013">
    <property type="protein sequence ID" value="NHN33689.1"/>
    <property type="molecule type" value="Genomic_DNA"/>
</dbReference>
<dbReference type="Proteomes" id="UP001165962">
    <property type="component" value="Unassembled WGS sequence"/>
</dbReference>
<protein>
    <submittedName>
        <fullName evidence="1">Uncharacterized protein</fullName>
    </submittedName>
</protein>
<proteinExistence type="predicted"/>
<accession>A0ABX0JB99</accession>
<keyword evidence="2" id="KW-1185">Reference proteome</keyword>
<evidence type="ECO:0000313" key="1">
    <source>
        <dbReference type="EMBL" id="NHN33689.1"/>
    </source>
</evidence>
<organism evidence="1 2">
    <name type="scientific">Paenibacillus agricola</name>
    <dbReference type="NCBI Taxonomy" id="2716264"/>
    <lineage>
        <taxon>Bacteria</taxon>
        <taxon>Bacillati</taxon>
        <taxon>Bacillota</taxon>
        <taxon>Bacilli</taxon>
        <taxon>Bacillales</taxon>
        <taxon>Paenibacillaceae</taxon>
        <taxon>Paenibacillus</taxon>
    </lineage>
</organism>